<dbReference type="GeneID" id="9926582"/>
<proteinExistence type="predicted"/>
<name>E5EPT2_9CAUD</name>
<evidence type="ECO:0000313" key="1">
    <source>
        <dbReference type="EMBL" id="ADG60048.1"/>
    </source>
</evidence>
<keyword evidence="2" id="KW-1185">Reference proteome</keyword>
<dbReference type="RefSeq" id="YP_004010285.1">
    <property type="nucleotide sequence ID" value="NC_014663.1"/>
</dbReference>
<gene>
    <name evidence="1" type="ORF">Acj9p148</name>
</gene>
<accession>E5EPT2</accession>
<dbReference type="EMBL" id="HM004124">
    <property type="protein sequence ID" value="ADG60048.1"/>
    <property type="molecule type" value="Genomic_DNA"/>
</dbReference>
<evidence type="ECO:0000313" key="2">
    <source>
        <dbReference type="Proteomes" id="UP000008731"/>
    </source>
</evidence>
<dbReference type="Proteomes" id="UP000008731">
    <property type="component" value="Segment"/>
</dbReference>
<sequence length="76" mass="8811">MPLHITMEEVPSRGCSWFDSNGRMVHVNPYRDNGFESREIWKVNSTWVECSLLRMQTVKGWGSVPLLSANLDMRNL</sequence>
<organism evidence="1 2">
    <name type="scientific">Acinetobacter phage Acj9</name>
    <dbReference type="NCBI Taxonomy" id="760939"/>
    <lineage>
        <taxon>Viruses</taxon>
        <taxon>Duplodnaviria</taxon>
        <taxon>Heunggongvirae</taxon>
        <taxon>Uroviricota</taxon>
        <taxon>Caudoviricetes</taxon>
        <taxon>Pantevenvirales</taxon>
        <taxon>Straboviridae</taxon>
        <taxon>Twarogvirinae</taxon>
        <taxon>Acajnonavirus</taxon>
        <taxon>Acajnonavirus acj9</taxon>
    </lineage>
</organism>
<protein>
    <submittedName>
        <fullName evidence="1">Uncharacterized protein</fullName>
    </submittedName>
</protein>
<dbReference type="KEGG" id="vg:9926582"/>
<reference evidence="1 2" key="1">
    <citation type="journal article" date="2010" name="Virol. J.">
        <title>Genomes of the T4-related bacteriophages as windows on microbial genome evolution.</title>
        <authorList>
            <person name="Petrov V.M."/>
            <person name="Ratnayaka S."/>
            <person name="Nolan J.M."/>
            <person name="Miller E.S."/>
            <person name="Karam J.D."/>
        </authorList>
    </citation>
    <scope>NUCLEOTIDE SEQUENCE [LARGE SCALE GENOMIC DNA]</scope>
</reference>